<evidence type="ECO:0000313" key="4">
    <source>
        <dbReference type="Proteomes" id="UP000176420"/>
    </source>
</evidence>
<dbReference type="InterPro" id="IPR036116">
    <property type="entry name" value="FN3_sf"/>
</dbReference>
<dbReference type="PROSITE" id="PS50853">
    <property type="entry name" value="FN3"/>
    <property type="match status" value="1"/>
</dbReference>
<dbReference type="InterPro" id="IPR003961">
    <property type="entry name" value="FN3_dom"/>
</dbReference>
<dbReference type="InterPro" id="IPR013783">
    <property type="entry name" value="Ig-like_fold"/>
</dbReference>
<dbReference type="CDD" id="cd00063">
    <property type="entry name" value="FN3"/>
    <property type="match status" value="2"/>
</dbReference>
<proteinExistence type="predicted"/>
<gene>
    <name evidence="3" type="ORF">A2319_03085</name>
</gene>
<accession>A0A1G2BCB5</accession>
<reference evidence="3 4" key="1">
    <citation type="journal article" date="2016" name="Nat. Commun.">
        <title>Thousands of microbial genomes shed light on interconnected biogeochemical processes in an aquifer system.</title>
        <authorList>
            <person name="Anantharaman K."/>
            <person name="Brown C.T."/>
            <person name="Hug L.A."/>
            <person name="Sharon I."/>
            <person name="Castelle C.J."/>
            <person name="Probst A.J."/>
            <person name="Thomas B.C."/>
            <person name="Singh A."/>
            <person name="Wilkins M.J."/>
            <person name="Karaoz U."/>
            <person name="Brodie E.L."/>
            <person name="Williams K.H."/>
            <person name="Hubbard S.S."/>
            <person name="Banfield J.F."/>
        </authorList>
    </citation>
    <scope>NUCLEOTIDE SEQUENCE [LARGE SCALE GENOMIC DNA]</scope>
</reference>
<dbReference type="AlphaFoldDB" id="A0A1G2BCB5"/>
<dbReference type="Gene3D" id="2.60.40.10">
    <property type="entry name" value="Immunoglobulins"/>
    <property type="match status" value="2"/>
</dbReference>
<dbReference type="PANTHER" id="PTHR46957">
    <property type="entry name" value="CYTOKINE RECEPTOR"/>
    <property type="match status" value="1"/>
</dbReference>
<keyword evidence="1" id="KW-0732">Signal</keyword>
<dbReference type="Pfam" id="PF00041">
    <property type="entry name" value="fn3"/>
    <property type="match status" value="2"/>
</dbReference>
<evidence type="ECO:0000256" key="1">
    <source>
        <dbReference type="SAM" id="SignalP"/>
    </source>
</evidence>
<sequence length="274" mass="30506">MRNKQTKYYLLLTMGICLSVFLATPVQAVNYGIPETIRLSNISFGIPEVVEIDQPEEPVTLEVVENKPDQLTLDWSTSNRSIFGLDEQESVAIEGYQVDILQKQSAELLDSVFTSDTEITIANLLPNTAYLVNVHAKVNGIFSDPATIIARTTPEAPYSLKSVTETHNVITDALTDEPISFVGADSGKYVKKLKWKKPQGKVRLYVVSVYDADGIELLQQKTVKRNKAIISGLKTGENYSYTVAAGFNEDNISPASYLKPFYFGKEEILQKKQK</sequence>
<name>A0A1G2BCB5_9BACT</name>
<dbReference type="EMBL" id="MHKI01000021">
    <property type="protein sequence ID" value="OGY86356.1"/>
    <property type="molecule type" value="Genomic_DNA"/>
</dbReference>
<dbReference type="SUPFAM" id="SSF49265">
    <property type="entry name" value="Fibronectin type III"/>
    <property type="match status" value="1"/>
</dbReference>
<dbReference type="GO" id="GO:0016020">
    <property type="term" value="C:membrane"/>
    <property type="evidence" value="ECO:0007669"/>
    <property type="project" value="UniProtKB-SubCell"/>
</dbReference>
<protein>
    <recommendedName>
        <fullName evidence="2">Fibronectin type-III domain-containing protein</fullName>
    </recommendedName>
</protein>
<feature type="signal peptide" evidence="1">
    <location>
        <begin position="1"/>
        <end position="28"/>
    </location>
</feature>
<feature type="chain" id="PRO_5009582037" description="Fibronectin type-III domain-containing protein" evidence="1">
    <location>
        <begin position="29"/>
        <end position="274"/>
    </location>
</feature>
<feature type="domain" description="Fibronectin type-III" evidence="2">
    <location>
        <begin position="57"/>
        <end position="156"/>
    </location>
</feature>
<organism evidence="3 4">
    <name type="scientific">Candidatus Kerfeldbacteria bacterium RIFOXYB2_FULL_38_14</name>
    <dbReference type="NCBI Taxonomy" id="1798547"/>
    <lineage>
        <taxon>Bacteria</taxon>
        <taxon>Candidatus Kerfeldiibacteriota</taxon>
    </lineage>
</organism>
<comment type="caution">
    <text evidence="3">The sequence shown here is derived from an EMBL/GenBank/DDBJ whole genome shotgun (WGS) entry which is preliminary data.</text>
</comment>
<dbReference type="PANTHER" id="PTHR46957:SF3">
    <property type="entry name" value="CYTOKINE RECEPTOR"/>
    <property type="match status" value="1"/>
</dbReference>
<dbReference type="SMART" id="SM00060">
    <property type="entry name" value="FN3"/>
    <property type="match status" value="2"/>
</dbReference>
<evidence type="ECO:0000259" key="2">
    <source>
        <dbReference type="PROSITE" id="PS50853"/>
    </source>
</evidence>
<dbReference type="Proteomes" id="UP000176420">
    <property type="component" value="Unassembled WGS sequence"/>
</dbReference>
<evidence type="ECO:0000313" key="3">
    <source>
        <dbReference type="EMBL" id="OGY86356.1"/>
    </source>
</evidence>
<dbReference type="InterPro" id="IPR050713">
    <property type="entry name" value="RTP_Phos/Ushers"/>
</dbReference>